<feature type="site" description="Transition state stabilizer" evidence="7">
    <location>
        <position position="27"/>
    </location>
</feature>
<dbReference type="Pfam" id="PF01128">
    <property type="entry name" value="IspD"/>
    <property type="match status" value="1"/>
</dbReference>
<dbReference type="RefSeq" id="WP_035945325.1">
    <property type="nucleotide sequence ID" value="NZ_AVPI01000001.1"/>
</dbReference>
<evidence type="ECO:0000313" key="9">
    <source>
        <dbReference type="Proteomes" id="UP000029990"/>
    </source>
</evidence>
<evidence type="ECO:0000256" key="6">
    <source>
        <dbReference type="ARBA" id="ARBA00023229"/>
    </source>
</evidence>
<evidence type="ECO:0000256" key="4">
    <source>
        <dbReference type="ARBA" id="ARBA00022679"/>
    </source>
</evidence>
<dbReference type="InterPro" id="IPR034683">
    <property type="entry name" value="IspD/TarI"/>
</dbReference>
<dbReference type="InterPro" id="IPR018294">
    <property type="entry name" value="ISPD_synthase_CS"/>
</dbReference>
<dbReference type="InterPro" id="IPR029044">
    <property type="entry name" value="Nucleotide-diphossugar_trans"/>
</dbReference>
<sequence length="228" mass="22835">MSRSTGSVGVVIVAAGQGTRLGAAQPKAFVRLAGSTLLEHAVTRALGAADTAHVVVVAPASHLVEAGALVSAHPRSGDVTVVGGGAERTASVAAGLAALRDDVDVVLVHDAARCLAPASLFDRLVEAVREGADAVVPGLPVADTIKVVDATGAVVGTPDRSTLRAVQTPQAFRRSVLVAAHASGADATDDAGLVERVGGRVLVIDGDDLAFKVTTAADLERADRILGP</sequence>
<organism evidence="8 9">
    <name type="scientific">Knoellia flava TL1</name>
    <dbReference type="NCBI Taxonomy" id="1385518"/>
    <lineage>
        <taxon>Bacteria</taxon>
        <taxon>Bacillati</taxon>
        <taxon>Actinomycetota</taxon>
        <taxon>Actinomycetes</taxon>
        <taxon>Micrococcales</taxon>
        <taxon>Intrasporangiaceae</taxon>
        <taxon>Knoellia</taxon>
    </lineage>
</organism>
<dbReference type="PROSITE" id="PS01295">
    <property type="entry name" value="ISPD"/>
    <property type="match status" value="1"/>
</dbReference>
<feature type="site" description="Positions MEP for the nucleophilic attack" evidence="7">
    <location>
        <position position="212"/>
    </location>
</feature>
<proteinExistence type="inferred from homology"/>
<name>A0ABR4XJU7_9MICO</name>
<protein>
    <recommendedName>
        <fullName evidence="7">2-C-methyl-D-erythritol 4-phosphate cytidylyltransferase</fullName>
        <ecNumber evidence="7">2.7.7.60</ecNumber>
    </recommendedName>
    <alternativeName>
        <fullName evidence="7">4-diphosphocytidyl-2C-methyl-D-erythritol synthase</fullName>
    </alternativeName>
    <alternativeName>
        <fullName evidence="7">MEP cytidylyltransferase</fullName>
        <shortName evidence="7">MCT</shortName>
    </alternativeName>
</protein>
<gene>
    <name evidence="7" type="primary">ispD</name>
    <name evidence="8" type="ORF">N798_00410</name>
</gene>
<evidence type="ECO:0000313" key="8">
    <source>
        <dbReference type="EMBL" id="KGN35750.1"/>
    </source>
</evidence>
<dbReference type="NCBIfam" id="TIGR00453">
    <property type="entry name" value="ispD"/>
    <property type="match status" value="1"/>
</dbReference>
<keyword evidence="4 7" id="KW-0808">Transferase</keyword>
<dbReference type="InterPro" id="IPR050088">
    <property type="entry name" value="IspD/TarI_cytidylyltransf_bact"/>
</dbReference>
<dbReference type="GO" id="GO:0016779">
    <property type="term" value="F:nucleotidyltransferase activity"/>
    <property type="evidence" value="ECO:0007669"/>
    <property type="project" value="UniProtKB-KW"/>
</dbReference>
<comment type="caution">
    <text evidence="8">The sequence shown here is derived from an EMBL/GenBank/DDBJ whole genome shotgun (WGS) entry which is preliminary data.</text>
</comment>
<dbReference type="EMBL" id="AVPI01000001">
    <property type="protein sequence ID" value="KGN35750.1"/>
    <property type="molecule type" value="Genomic_DNA"/>
</dbReference>
<evidence type="ECO:0000256" key="7">
    <source>
        <dbReference type="HAMAP-Rule" id="MF_00108"/>
    </source>
</evidence>
<dbReference type="PANTHER" id="PTHR32125:SF4">
    <property type="entry name" value="2-C-METHYL-D-ERYTHRITOL 4-PHOSPHATE CYTIDYLYLTRANSFERASE, CHLOROPLASTIC"/>
    <property type="match status" value="1"/>
</dbReference>
<comment type="similarity">
    <text evidence="3 7">Belongs to the IspD/TarI cytidylyltransferase family. IspD subfamily.</text>
</comment>
<dbReference type="SUPFAM" id="SSF53448">
    <property type="entry name" value="Nucleotide-diphospho-sugar transferases"/>
    <property type="match status" value="1"/>
</dbReference>
<keyword evidence="5 7" id="KW-0548">Nucleotidyltransferase</keyword>
<reference evidence="8 9" key="1">
    <citation type="submission" date="2013-08" db="EMBL/GenBank/DDBJ databases">
        <title>The genome sequence of Knoellia flava.</title>
        <authorList>
            <person name="Zhu W."/>
            <person name="Wang G."/>
        </authorList>
    </citation>
    <scope>NUCLEOTIDE SEQUENCE [LARGE SCALE GENOMIC DNA]</scope>
    <source>
        <strain evidence="8 9">TL1</strain>
    </source>
</reference>
<dbReference type="EC" id="2.7.7.60" evidence="7"/>
<comment type="pathway">
    <text evidence="2 7">Isoprenoid biosynthesis; isopentenyl diphosphate biosynthesis via DXP pathway; isopentenyl diphosphate from 1-deoxy-D-xylulose 5-phosphate: step 2/6.</text>
</comment>
<evidence type="ECO:0000256" key="1">
    <source>
        <dbReference type="ARBA" id="ARBA00001282"/>
    </source>
</evidence>
<dbReference type="PANTHER" id="PTHR32125">
    <property type="entry name" value="2-C-METHYL-D-ERYTHRITOL 4-PHOSPHATE CYTIDYLYLTRANSFERASE, CHLOROPLASTIC"/>
    <property type="match status" value="1"/>
</dbReference>
<accession>A0ABR4XJU7</accession>
<keyword evidence="6 7" id="KW-0414">Isoprene biosynthesis</keyword>
<dbReference type="CDD" id="cd02516">
    <property type="entry name" value="CDP-ME_synthetase"/>
    <property type="match status" value="1"/>
</dbReference>
<evidence type="ECO:0000256" key="5">
    <source>
        <dbReference type="ARBA" id="ARBA00022695"/>
    </source>
</evidence>
<dbReference type="Proteomes" id="UP000029990">
    <property type="component" value="Unassembled WGS sequence"/>
</dbReference>
<feature type="site" description="Positions MEP for the nucleophilic attack" evidence="7">
    <location>
        <position position="160"/>
    </location>
</feature>
<feature type="site" description="Transition state stabilizer" evidence="7">
    <location>
        <position position="20"/>
    </location>
</feature>
<keyword evidence="9" id="KW-1185">Reference proteome</keyword>
<dbReference type="Gene3D" id="3.90.550.10">
    <property type="entry name" value="Spore Coat Polysaccharide Biosynthesis Protein SpsA, Chain A"/>
    <property type="match status" value="1"/>
</dbReference>
<evidence type="ECO:0000256" key="3">
    <source>
        <dbReference type="ARBA" id="ARBA00009789"/>
    </source>
</evidence>
<dbReference type="HAMAP" id="MF_00108">
    <property type="entry name" value="IspD"/>
    <property type="match status" value="1"/>
</dbReference>
<evidence type="ECO:0000256" key="2">
    <source>
        <dbReference type="ARBA" id="ARBA00004787"/>
    </source>
</evidence>
<dbReference type="InterPro" id="IPR001228">
    <property type="entry name" value="IspD"/>
</dbReference>
<comment type="function">
    <text evidence="7">Catalyzes the formation of 4-diphosphocytidyl-2-C-methyl-D-erythritol from CTP and 2-C-methyl-D-erythritol 4-phosphate (MEP).</text>
</comment>
<comment type="catalytic activity">
    <reaction evidence="1 7">
        <text>2-C-methyl-D-erythritol 4-phosphate + CTP + H(+) = 4-CDP-2-C-methyl-D-erythritol + diphosphate</text>
        <dbReference type="Rhea" id="RHEA:13429"/>
        <dbReference type="ChEBI" id="CHEBI:15378"/>
        <dbReference type="ChEBI" id="CHEBI:33019"/>
        <dbReference type="ChEBI" id="CHEBI:37563"/>
        <dbReference type="ChEBI" id="CHEBI:57823"/>
        <dbReference type="ChEBI" id="CHEBI:58262"/>
        <dbReference type="EC" id="2.7.7.60"/>
    </reaction>
</comment>